<evidence type="ECO:0000256" key="1">
    <source>
        <dbReference type="SAM" id="MobiDB-lite"/>
    </source>
</evidence>
<feature type="domain" description="Ysc84 actin-binding" evidence="2">
    <location>
        <begin position="180"/>
        <end position="303"/>
    </location>
</feature>
<dbReference type="InterPro" id="IPR007461">
    <property type="entry name" value="Ysc84_actin-binding"/>
</dbReference>
<dbReference type="GO" id="GO:0035091">
    <property type="term" value="F:phosphatidylinositol binding"/>
    <property type="evidence" value="ECO:0007669"/>
    <property type="project" value="TreeGrafter"/>
</dbReference>
<accession>A0A9P9AQJ1</accession>
<feature type="compositionally biased region" description="Basic and acidic residues" evidence="1">
    <location>
        <begin position="343"/>
        <end position="382"/>
    </location>
</feature>
<sequence>MSIYSASNRSLENVDPLKQPLQNPPTYAEFFQQTPPAEQQQQQQQQRAAVKPTIGERFHKLSSKAGWPLNKAANVIGAEGWWPTSMDKECNKAARILHSFTQLDASAPPKSNGPMHPTGLTRKSMVKIPRSVLRNCAGLAIFNVLRAGACHSSLAGGSGVVVARRADGTWSPPSAFIVTTLGAGFMFGLDVYDCVCVLNTQEQVNAFAKPRVSLGAEGSIAMGPVGTGGHVESAVSKTVKPMWSYMKSRGLWAGVQIDGTIILSRGDANGLFYNERGITASRILREDVAWPMGARPLFEVLRALEGNLDYDQTIVREVGMVPSPGDIVSDKRESVSAASQREQPVEENKPYTDEPAHKDEQLPQYKDEERPQYNEYDEKSQQDEDEYDIVDEKARLAKSGY</sequence>
<protein>
    <recommendedName>
        <fullName evidence="2">Ysc84 actin-binding domain-containing protein</fullName>
    </recommendedName>
</protein>
<dbReference type="CDD" id="cd11524">
    <property type="entry name" value="SYLF"/>
    <property type="match status" value="1"/>
</dbReference>
<feature type="compositionally biased region" description="Polar residues" evidence="1">
    <location>
        <begin position="1"/>
        <end position="11"/>
    </location>
</feature>
<dbReference type="Pfam" id="PF04366">
    <property type="entry name" value="Ysc84"/>
    <property type="match status" value="1"/>
</dbReference>
<dbReference type="PANTHER" id="PTHR15629:SF8">
    <property type="entry name" value="DUF500 DOMAIN PROTEIN (AFU_ORTHOLOGUE AFUA_5G07310)"/>
    <property type="match status" value="1"/>
</dbReference>
<dbReference type="InterPro" id="IPR051702">
    <property type="entry name" value="SH3_domain_YSC84-like"/>
</dbReference>
<organism evidence="3 4">
    <name type="scientific">Thelonectria olida</name>
    <dbReference type="NCBI Taxonomy" id="1576542"/>
    <lineage>
        <taxon>Eukaryota</taxon>
        <taxon>Fungi</taxon>
        <taxon>Dikarya</taxon>
        <taxon>Ascomycota</taxon>
        <taxon>Pezizomycotina</taxon>
        <taxon>Sordariomycetes</taxon>
        <taxon>Hypocreomycetidae</taxon>
        <taxon>Hypocreales</taxon>
        <taxon>Nectriaceae</taxon>
        <taxon>Thelonectria</taxon>
    </lineage>
</organism>
<keyword evidence="4" id="KW-1185">Reference proteome</keyword>
<gene>
    <name evidence="3" type="ORF">B0T10DRAFT_40318</name>
</gene>
<reference evidence="3 4" key="1">
    <citation type="journal article" date="2021" name="Nat. Commun.">
        <title>Genetic determinants of endophytism in the Arabidopsis root mycobiome.</title>
        <authorList>
            <person name="Mesny F."/>
            <person name="Miyauchi S."/>
            <person name="Thiergart T."/>
            <person name="Pickel B."/>
            <person name="Atanasova L."/>
            <person name="Karlsson M."/>
            <person name="Huettel B."/>
            <person name="Barry K.W."/>
            <person name="Haridas S."/>
            <person name="Chen C."/>
            <person name="Bauer D."/>
            <person name="Andreopoulos W."/>
            <person name="Pangilinan J."/>
            <person name="LaButti K."/>
            <person name="Riley R."/>
            <person name="Lipzen A."/>
            <person name="Clum A."/>
            <person name="Drula E."/>
            <person name="Henrissat B."/>
            <person name="Kohler A."/>
            <person name="Grigoriev I.V."/>
            <person name="Martin F.M."/>
            <person name="Hacquard S."/>
        </authorList>
    </citation>
    <scope>NUCLEOTIDE SEQUENCE [LARGE SCALE GENOMIC DNA]</scope>
    <source>
        <strain evidence="3 4">MPI-CAGE-CH-0241</strain>
    </source>
</reference>
<feature type="region of interest" description="Disordered" evidence="1">
    <location>
        <begin position="321"/>
        <end position="388"/>
    </location>
</feature>
<name>A0A9P9AQJ1_9HYPO</name>
<feature type="region of interest" description="Disordered" evidence="1">
    <location>
        <begin position="1"/>
        <end position="28"/>
    </location>
</feature>
<comment type="caution">
    <text evidence="3">The sequence shown here is derived from an EMBL/GenBank/DDBJ whole genome shotgun (WGS) entry which is preliminary data.</text>
</comment>
<dbReference type="EMBL" id="JAGPYM010000010">
    <property type="protein sequence ID" value="KAH6889773.1"/>
    <property type="molecule type" value="Genomic_DNA"/>
</dbReference>
<evidence type="ECO:0000313" key="4">
    <source>
        <dbReference type="Proteomes" id="UP000777438"/>
    </source>
</evidence>
<dbReference type="Proteomes" id="UP000777438">
    <property type="component" value="Unassembled WGS sequence"/>
</dbReference>
<evidence type="ECO:0000259" key="2">
    <source>
        <dbReference type="Pfam" id="PF04366"/>
    </source>
</evidence>
<dbReference type="OrthoDB" id="10255128at2759"/>
<dbReference type="AlphaFoldDB" id="A0A9P9AQJ1"/>
<proteinExistence type="predicted"/>
<dbReference type="PANTHER" id="PTHR15629">
    <property type="entry name" value="SH3YL1 PROTEIN"/>
    <property type="match status" value="1"/>
</dbReference>
<evidence type="ECO:0000313" key="3">
    <source>
        <dbReference type="EMBL" id="KAH6889773.1"/>
    </source>
</evidence>